<evidence type="ECO:0000313" key="10">
    <source>
        <dbReference type="Proteomes" id="UP000276133"/>
    </source>
</evidence>
<keyword evidence="2 7" id="KW-0812">Transmembrane</keyword>
<keyword evidence="10" id="KW-1185">Reference proteome</keyword>
<evidence type="ECO:0000256" key="5">
    <source>
        <dbReference type="ARBA" id="ARBA00023136"/>
    </source>
</evidence>
<dbReference type="GO" id="GO:0097250">
    <property type="term" value="P:mitochondrial respirasome assembly"/>
    <property type="evidence" value="ECO:0007669"/>
    <property type="project" value="TreeGrafter"/>
</dbReference>
<evidence type="ECO:0000256" key="6">
    <source>
        <dbReference type="SAM" id="MobiDB-lite"/>
    </source>
</evidence>
<evidence type="ECO:0000313" key="9">
    <source>
        <dbReference type="EMBL" id="RNA40587.1"/>
    </source>
</evidence>
<sequence>MSQLESRGFWEKFKKDPVPAIGMAGFFGVVGYSLYNYRNKSASTKPSVYVIQTRVAAQGLVIGILTVSLGFHMYQNYLHRNEPHENALNLHHHHDQSKDTNAKH</sequence>
<dbReference type="InterPro" id="IPR050355">
    <property type="entry name" value="RCF1"/>
</dbReference>
<reference evidence="9 10" key="1">
    <citation type="journal article" date="2018" name="Sci. Rep.">
        <title>Genomic signatures of local adaptation to the degree of environmental predictability in rotifers.</title>
        <authorList>
            <person name="Franch-Gras L."/>
            <person name="Hahn C."/>
            <person name="Garcia-Roger E.M."/>
            <person name="Carmona M.J."/>
            <person name="Serra M."/>
            <person name="Gomez A."/>
        </authorList>
    </citation>
    <scope>NUCLEOTIDE SEQUENCE [LARGE SCALE GENOMIC DNA]</scope>
    <source>
        <strain evidence="9">HYR1</strain>
    </source>
</reference>
<keyword evidence="5 7" id="KW-0472">Membrane</keyword>
<feature type="transmembrane region" description="Helical" evidence="7">
    <location>
        <begin position="17"/>
        <end position="35"/>
    </location>
</feature>
<protein>
    <submittedName>
        <fullName evidence="9">HIG1 domain family member mitochondrial</fullName>
    </submittedName>
</protein>
<evidence type="ECO:0000259" key="8">
    <source>
        <dbReference type="PROSITE" id="PS51503"/>
    </source>
</evidence>
<dbReference type="Gene3D" id="6.10.140.1320">
    <property type="match status" value="1"/>
</dbReference>
<gene>
    <name evidence="9" type="ORF">BpHYR1_021537</name>
</gene>
<dbReference type="STRING" id="10195.A0A3M7SY01"/>
<accession>A0A3M7SY01</accession>
<evidence type="ECO:0000256" key="1">
    <source>
        <dbReference type="ARBA" id="ARBA00004325"/>
    </source>
</evidence>
<dbReference type="EMBL" id="REGN01000625">
    <property type="protein sequence ID" value="RNA40587.1"/>
    <property type="molecule type" value="Genomic_DNA"/>
</dbReference>
<feature type="region of interest" description="Disordered" evidence="6">
    <location>
        <begin position="85"/>
        <end position="104"/>
    </location>
</feature>
<name>A0A3M7SY01_BRAPC</name>
<dbReference type="Proteomes" id="UP000276133">
    <property type="component" value="Unassembled WGS sequence"/>
</dbReference>
<comment type="caution">
    <text evidence="9">The sequence shown here is derived from an EMBL/GenBank/DDBJ whole genome shotgun (WGS) entry which is preliminary data.</text>
</comment>
<evidence type="ECO:0000256" key="2">
    <source>
        <dbReference type="ARBA" id="ARBA00022692"/>
    </source>
</evidence>
<feature type="transmembrane region" description="Helical" evidence="7">
    <location>
        <begin position="55"/>
        <end position="74"/>
    </location>
</feature>
<keyword evidence="3 7" id="KW-1133">Transmembrane helix</keyword>
<dbReference type="PANTHER" id="PTHR12297:SF3">
    <property type="entry name" value="HIG1 DOMAIN FAMILY MEMBER 1A"/>
    <property type="match status" value="1"/>
</dbReference>
<comment type="subcellular location">
    <subcellularLocation>
        <location evidence="1">Mitochondrion membrane</location>
    </subcellularLocation>
</comment>
<evidence type="ECO:0000256" key="3">
    <source>
        <dbReference type="ARBA" id="ARBA00022989"/>
    </source>
</evidence>
<dbReference type="Pfam" id="PF04588">
    <property type="entry name" value="HIG_1_N"/>
    <property type="match status" value="1"/>
</dbReference>
<proteinExistence type="predicted"/>
<evidence type="ECO:0000256" key="7">
    <source>
        <dbReference type="SAM" id="Phobius"/>
    </source>
</evidence>
<dbReference type="AlphaFoldDB" id="A0A3M7SY01"/>
<dbReference type="PANTHER" id="PTHR12297">
    <property type="entry name" value="HYPOXIA-INDUCBILE GENE 1 HIG1 -RELATED"/>
    <property type="match status" value="1"/>
</dbReference>
<dbReference type="PROSITE" id="PS51503">
    <property type="entry name" value="HIG1"/>
    <property type="match status" value="1"/>
</dbReference>
<dbReference type="InterPro" id="IPR007667">
    <property type="entry name" value="Hypoxia_induced_domain"/>
</dbReference>
<dbReference type="GO" id="GO:0031966">
    <property type="term" value="C:mitochondrial membrane"/>
    <property type="evidence" value="ECO:0007669"/>
    <property type="project" value="UniProtKB-SubCell"/>
</dbReference>
<evidence type="ECO:0000256" key="4">
    <source>
        <dbReference type="ARBA" id="ARBA00023128"/>
    </source>
</evidence>
<keyword evidence="4" id="KW-0496">Mitochondrion</keyword>
<organism evidence="9 10">
    <name type="scientific">Brachionus plicatilis</name>
    <name type="common">Marine rotifer</name>
    <name type="synonym">Brachionus muelleri</name>
    <dbReference type="NCBI Taxonomy" id="10195"/>
    <lineage>
        <taxon>Eukaryota</taxon>
        <taxon>Metazoa</taxon>
        <taxon>Spiralia</taxon>
        <taxon>Gnathifera</taxon>
        <taxon>Rotifera</taxon>
        <taxon>Eurotatoria</taxon>
        <taxon>Monogononta</taxon>
        <taxon>Pseudotrocha</taxon>
        <taxon>Ploima</taxon>
        <taxon>Brachionidae</taxon>
        <taxon>Brachionus</taxon>
    </lineage>
</organism>
<feature type="domain" description="HIG1" evidence="8">
    <location>
        <begin position="1"/>
        <end position="83"/>
    </location>
</feature>
<dbReference type="OrthoDB" id="10003563at2759"/>